<gene>
    <name evidence="6" type="ORF">CLV78_11632</name>
</gene>
<dbReference type="Gene3D" id="1.10.10.10">
    <property type="entry name" value="Winged helix-like DNA-binding domain superfamily/Winged helix DNA-binding domain"/>
    <property type="match status" value="1"/>
</dbReference>
<evidence type="ECO:0000313" key="6">
    <source>
        <dbReference type="EMBL" id="PRY19942.1"/>
    </source>
</evidence>
<dbReference type="GO" id="GO:0005829">
    <property type="term" value="C:cytosol"/>
    <property type="evidence" value="ECO:0007669"/>
    <property type="project" value="TreeGrafter"/>
</dbReference>
<dbReference type="GO" id="GO:0003700">
    <property type="term" value="F:DNA-binding transcription factor activity"/>
    <property type="evidence" value="ECO:0007669"/>
    <property type="project" value="InterPro"/>
</dbReference>
<dbReference type="Pfam" id="PF03466">
    <property type="entry name" value="LysR_substrate"/>
    <property type="match status" value="1"/>
</dbReference>
<dbReference type="SUPFAM" id="SSF53850">
    <property type="entry name" value="Periplasmic binding protein-like II"/>
    <property type="match status" value="1"/>
</dbReference>
<comment type="caution">
    <text evidence="6">The sequence shown here is derived from an EMBL/GenBank/DDBJ whole genome shotgun (WGS) entry which is preliminary data.</text>
</comment>
<dbReference type="InterPro" id="IPR005119">
    <property type="entry name" value="LysR_subst-bd"/>
</dbReference>
<dbReference type="AlphaFoldDB" id="A0A2T0RFM8"/>
<keyword evidence="3 6" id="KW-0238">DNA-binding</keyword>
<evidence type="ECO:0000256" key="3">
    <source>
        <dbReference type="ARBA" id="ARBA00023125"/>
    </source>
</evidence>
<dbReference type="InterPro" id="IPR050950">
    <property type="entry name" value="HTH-type_LysR_regulators"/>
</dbReference>
<feature type="domain" description="HTH lysR-type" evidence="5">
    <location>
        <begin position="10"/>
        <end position="62"/>
    </location>
</feature>
<dbReference type="PROSITE" id="PS50931">
    <property type="entry name" value="HTH_LYSR"/>
    <property type="match status" value="1"/>
</dbReference>
<organism evidence="6 7">
    <name type="scientific">Aliiruegeria haliotis</name>
    <dbReference type="NCBI Taxonomy" id="1280846"/>
    <lineage>
        <taxon>Bacteria</taxon>
        <taxon>Pseudomonadati</taxon>
        <taxon>Pseudomonadota</taxon>
        <taxon>Alphaproteobacteria</taxon>
        <taxon>Rhodobacterales</taxon>
        <taxon>Roseobacteraceae</taxon>
        <taxon>Aliiruegeria</taxon>
    </lineage>
</organism>
<dbReference type="SUPFAM" id="SSF46785">
    <property type="entry name" value="Winged helix' DNA-binding domain"/>
    <property type="match status" value="1"/>
</dbReference>
<dbReference type="EMBL" id="PVTD01000016">
    <property type="protein sequence ID" value="PRY19942.1"/>
    <property type="molecule type" value="Genomic_DNA"/>
</dbReference>
<evidence type="ECO:0000256" key="1">
    <source>
        <dbReference type="ARBA" id="ARBA00009437"/>
    </source>
</evidence>
<proteinExistence type="inferred from homology"/>
<sequence length="310" mass="34484">MFHPFYSRPMVLFQAIYETGSLRKAAETVGLTQPALTKSLQQLEEQLEAALFVRTPKGMVPTEAGDALYRYAYNLKKSAEYAQLEIAGLETGERGLLRIGGGVTWATTVLPKVLSNMRYEFPDLALDLVTGITDQLWQQLENGRIDIMIAAEGHNVPLDPEFVTIPLARVPMTAVASVDHVLAQGGPLPVSRLLDHDWSGFYEDDALIQRAQFHLGKFGLQPPAFVLRSNSFTALMQMVRLSGSIAIISDILVEQAELMGICRIPLDAPLWSLQTNILLRRSALSLKSIQRCIEITRMAISHHRPEYLIS</sequence>
<dbReference type="Proteomes" id="UP000239480">
    <property type="component" value="Unassembled WGS sequence"/>
</dbReference>
<comment type="similarity">
    <text evidence="1">Belongs to the LysR transcriptional regulatory family.</text>
</comment>
<dbReference type="PANTHER" id="PTHR30419:SF8">
    <property type="entry name" value="NITROGEN ASSIMILATION TRANSCRIPTIONAL ACTIVATOR-RELATED"/>
    <property type="match status" value="1"/>
</dbReference>
<dbReference type="CDD" id="cd05466">
    <property type="entry name" value="PBP2_LTTR_substrate"/>
    <property type="match status" value="1"/>
</dbReference>
<keyword evidence="7" id="KW-1185">Reference proteome</keyword>
<keyword evidence="2" id="KW-0805">Transcription regulation</keyword>
<name>A0A2T0RFM8_9RHOB</name>
<dbReference type="Pfam" id="PF00126">
    <property type="entry name" value="HTH_1"/>
    <property type="match status" value="1"/>
</dbReference>
<dbReference type="Gene3D" id="3.40.190.10">
    <property type="entry name" value="Periplasmic binding protein-like II"/>
    <property type="match status" value="2"/>
</dbReference>
<reference evidence="6 7" key="1">
    <citation type="submission" date="2018-03" db="EMBL/GenBank/DDBJ databases">
        <title>Genomic Encyclopedia of Archaeal and Bacterial Type Strains, Phase II (KMG-II): from individual species to whole genera.</title>
        <authorList>
            <person name="Goeker M."/>
        </authorList>
    </citation>
    <scope>NUCLEOTIDE SEQUENCE [LARGE SCALE GENOMIC DNA]</scope>
    <source>
        <strain evidence="6 7">DSM 29328</strain>
    </source>
</reference>
<dbReference type="InterPro" id="IPR036388">
    <property type="entry name" value="WH-like_DNA-bd_sf"/>
</dbReference>
<dbReference type="RefSeq" id="WP_106208140.1">
    <property type="nucleotide sequence ID" value="NZ_PVTD01000016.1"/>
</dbReference>
<dbReference type="OrthoDB" id="9803030at2"/>
<evidence type="ECO:0000256" key="2">
    <source>
        <dbReference type="ARBA" id="ARBA00023015"/>
    </source>
</evidence>
<evidence type="ECO:0000256" key="4">
    <source>
        <dbReference type="ARBA" id="ARBA00023163"/>
    </source>
</evidence>
<dbReference type="PANTHER" id="PTHR30419">
    <property type="entry name" value="HTH-TYPE TRANSCRIPTIONAL REGULATOR YBHD"/>
    <property type="match status" value="1"/>
</dbReference>
<dbReference type="GO" id="GO:0003677">
    <property type="term" value="F:DNA binding"/>
    <property type="evidence" value="ECO:0007669"/>
    <property type="project" value="UniProtKB-KW"/>
</dbReference>
<evidence type="ECO:0000259" key="5">
    <source>
        <dbReference type="PROSITE" id="PS50931"/>
    </source>
</evidence>
<accession>A0A2T0RFM8</accession>
<evidence type="ECO:0000313" key="7">
    <source>
        <dbReference type="Proteomes" id="UP000239480"/>
    </source>
</evidence>
<dbReference type="InterPro" id="IPR036390">
    <property type="entry name" value="WH_DNA-bd_sf"/>
</dbReference>
<dbReference type="PRINTS" id="PR00039">
    <property type="entry name" value="HTHLYSR"/>
</dbReference>
<dbReference type="InterPro" id="IPR000847">
    <property type="entry name" value="LysR_HTH_N"/>
</dbReference>
<protein>
    <submittedName>
        <fullName evidence="6">DNA-binding transcriptional LysR family regulator</fullName>
    </submittedName>
</protein>
<keyword evidence="4" id="KW-0804">Transcription</keyword>